<dbReference type="SUPFAM" id="SSF57196">
    <property type="entry name" value="EGF/Laminin"/>
    <property type="match status" value="1"/>
</dbReference>
<evidence type="ECO:0000256" key="3">
    <source>
        <dbReference type="ARBA" id="ARBA00022737"/>
    </source>
</evidence>
<dbReference type="Proteomes" id="UP000663828">
    <property type="component" value="Unassembled WGS sequence"/>
</dbReference>
<evidence type="ECO:0000313" key="14">
    <source>
        <dbReference type="Proteomes" id="UP000663828"/>
    </source>
</evidence>
<dbReference type="PROSITE" id="PS00022">
    <property type="entry name" value="EGF_1"/>
    <property type="match status" value="4"/>
</dbReference>
<feature type="disulfide bond" evidence="7">
    <location>
        <begin position="974"/>
        <end position="983"/>
    </location>
</feature>
<gene>
    <name evidence="13" type="ORF">EDS130_LOCUS36800</name>
    <name evidence="12" type="ORF">XAT740_LOCUS19923</name>
</gene>
<evidence type="ECO:0000256" key="1">
    <source>
        <dbReference type="ARBA" id="ARBA00004167"/>
    </source>
</evidence>
<dbReference type="SUPFAM" id="SSF57424">
    <property type="entry name" value="LDL receptor-like module"/>
    <property type="match status" value="1"/>
</dbReference>
<evidence type="ECO:0000313" key="15">
    <source>
        <dbReference type="Proteomes" id="UP000663852"/>
    </source>
</evidence>
<feature type="transmembrane region" description="Helical" evidence="9">
    <location>
        <begin position="1467"/>
        <end position="1490"/>
    </location>
</feature>
<evidence type="ECO:0000256" key="2">
    <source>
        <dbReference type="ARBA" id="ARBA00022692"/>
    </source>
</evidence>
<keyword evidence="5 9" id="KW-0472">Membrane</keyword>
<feature type="disulfide bond" evidence="8">
    <location>
        <begin position="606"/>
        <end position="621"/>
    </location>
</feature>
<dbReference type="InterPro" id="IPR017452">
    <property type="entry name" value="GPCR_Rhodpsn_7TM"/>
</dbReference>
<feature type="domain" description="G-protein coupled receptors family 1 profile" evidence="11">
    <location>
        <begin position="1311"/>
        <end position="1570"/>
    </location>
</feature>
<sequence length="1600" mass="186363">MHGYVTSYQINLQLTEWTSSTEINTDLQHDCLYISMSKGLELPSTLLNIRDTPRNFRQKTSLCVSEWPFSWTMEENTRDQQFTFSHLSKLNVTGQQLYHWSASIDTIESYQFYLNQLSSSANISLANRIFYNCTTPWFGSQCQYSFPSELKGEFSSLHEFIHTIYAAVEYKPTELSYYQHIQCDLGSELLSLDWNNICDGFIQCIDGIDEEYCWRIEVTECKDDEYRCRNGQCIPVIFFDDHPLAAECLDQSDRRAENDKYLSTHQSYTFRRPTFINEETMVFNDLSYRRLYSFLPNRRYYHIRRMITHETSTTSDICSSALYCHLNFFGFDQIGCRLRCPIPLENKCPWPKIINEYCLLSDMFYAPFAPIVFGHIYLAYSKQYLVQQITWSNTPEYICYNESFCNGFDSNQNAIRFNKTLCRRVQDVLPNVIKNGDSIEMISEYIRQISIHLAKCNTILHENVTFCDTRIMYQCLNSSKCIAKIRIFDRYRDCDYGDDEDIENSTLIDQICFTEKSSTHFICPTTKKCISKKLIRNSICDCGYSDAAHFMCPDEDIGAKPIQEVILFPTICNGFNDLTPITINSKNYTDETECDQWVCNNTYTRCNGYWDCNDGADEIDCYPLLSYLNCSAHSFLCISPRSRDFVCLSMDQGNDGKIDCLGATDEPRLCRYDTQIYDYGFFCNNRTNLSPACIRRANLCEQPIREQCTNYEMRKFCQIDFVHDLFTSNLCDRDDTSFLSKTEKRMCYLFRFSPKPEIIHFSLDRFEANHEDKGKNQTIISPPSHKINDSVVLKCHHGIPLRVTLDVKKDLSHMTCLCLPNYYGNRRQYQNQRISLTLKFRTFSDSWNTQFALIISLIDDSNKRIIHDYEQLTYFPIQHCLTTFDIYLLYSTRPKNESKQYFIHIDIYERLSLNYRGSVLIDIPFLFLPVQRIASLLNIPYKNYDIENCFMSECQHGVCIRYFDDLNQRTFCRCQPGWTGQFCTIEHHCSCSSDSLCHDISANNRSICVCPVHKWGPRCLMADEICQLNNPCKNNAKCIPFDQHISPGKTFICICEDGFYGEHCELSSTKIILSFSSNIELSTTMFIHFIEVKTKQAPERGMILKRIPVNGGPITMYWSRIFHIIIIELLTNRYHLIYVNKEANKSQVIQKVIKSSDYCPHVREVFDDTFANLHLIRRIKYFHVPCQNNSLKLSCFRDDDYFCLCVQFNNQRQANCFEFNYTLKRDCSGRSTCENGGQCLQDSSSCPQASTCICPTCFYGSQCQFTSNGHSLSLDAILGYQIQPNVSLAHQLAIVQVGLVLTIIISLIGFTNGIFSIITFTQKHANKNGCSIYLLGTSITTILITSIFLLKFAILFFAQWTFMTNRIFLRIQCLTIDYFMRIGLNMDQWLNACIAFERAVMMRKGIRFDKKQSIKTAKSRIIIVFIVVVLTNIVDPIQRRLVEDNTNDEKRFWCVLTYSSTVQIFNMIANVFHFCLPFIINLVSTSIIIIDSTRLKSSVQAGQGRKQRLIKQLQEHRHLFISSFLLFILAIPRLVIIFSRGCMKTINDSWWFLMGYFVSFFPPMLNFIIFVVPSKVYTQQFRTTMLNYQRTIGRRLRLTQ</sequence>
<evidence type="ECO:0000256" key="9">
    <source>
        <dbReference type="SAM" id="Phobius"/>
    </source>
</evidence>
<feature type="transmembrane region" description="Helical" evidence="9">
    <location>
        <begin position="1550"/>
        <end position="1572"/>
    </location>
</feature>
<feature type="transmembrane region" description="Helical" evidence="9">
    <location>
        <begin position="1518"/>
        <end position="1538"/>
    </location>
</feature>
<dbReference type="EMBL" id="CAJNOR010001373">
    <property type="protein sequence ID" value="CAF1131397.1"/>
    <property type="molecule type" value="Genomic_DNA"/>
</dbReference>
<dbReference type="Pfam" id="PF00008">
    <property type="entry name" value="EGF"/>
    <property type="match status" value="1"/>
</dbReference>
<dbReference type="PROSITE" id="PS50026">
    <property type="entry name" value="EGF_3"/>
    <property type="match status" value="2"/>
</dbReference>
<evidence type="ECO:0000256" key="7">
    <source>
        <dbReference type="PROSITE-ProRule" id="PRU00076"/>
    </source>
</evidence>
<comment type="caution">
    <text evidence="7">Lacks conserved residue(s) required for the propagation of feature annotation.</text>
</comment>
<dbReference type="InterPro" id="IPR000742">
    <property type="entry name" value="EGF"/>
</dbReference>
<evidence type="ECO:0000313" key="12">
    <source>
        <dbReference type="EMBL" id="CAF1131397.1"/>
    </source>
</evidence>
<keyword evidence="7" id="KW-0245">EGF-like domain</keyword>
<accession>A0A815LY99</accession>
<dbReference type="OrthoDB" id="19606at2759"/>
<dbReference type="PANTHER" id="PTHR24270">
    <property type="entry name" value="LOW-DENSITY LIPOPROTEIN RECEPTOR-RELATED"/>
    <property type="match status" value="1"/>
</dbReference>
<dbReference type="PROSITE" id="PS50068">
    <property type="entry name" value="LDLRA_2"/>
    <property type="match status" value="1"/>
</dbReference>
<dbReference type="Gene3D" id="1.20.1070.10">
    <property type="entry name" value="Rhodopsin 7-helix transmembrane proteins"/>
    <property type="match status" value="1"/>
</dbReference>
<dbReference type="Proteomes" id="UP000663852">
    <property type="component" value="Unassembled WGS sequence"/>
</dbReference>
<feature type="domain" description="EGF-like" evidence="10">
    <location>
        <begin position="1022"/>
        <end position="1065"/>
    </location>
</feature>
<evidence type="ECO:0000256" key="6">
    <source>
        <dbReference type="ARBA" id="ARBA00023157"/>
    </source>
</evidence>
<dbReference type="CDD" id="cd00054">
    <property type="entry name" value="EGF_CA"/>
    <property type="match status" value="1"/>
</dbReference>
<dbReference type="InterPro" id="IPR050685">
    <property type="entry name" value="LDLR"/>
</dbReference>
<dbReference type="PRINTS" id="PR00261">
    <property type="entry name" value="LDLRECEPTOR"/>
</dbReference>
<proteinExistence type="predicted"/>
<dbReference type="InterPro" id="IPR002172">
    <property type="entry name" value="LDrepeatLR_classA_rpt"/>
</dbReference>
<dbReference type="SMART" id="SM00181">
    <property type="entry name" value="EGF"/>
    <property type="match status" value="3"/>
</dbReference>
<keyword evidence="6 7" id="KW-1015">Disulfide bond</keyword>
<keyword evidence="4 9" id="KW-1133">Transmembrane helix</keyword>
<dbReference type="PROSITE" id="PS50262">
    <property type="entry name" value="G_PROTEIN_RECEP_F1_2"/>
    <property type="match status" value="1"/>
</dbReference>
<dbReference type="GO" id="GO:0016192">
    <property type="term" value="P:vesicle-mediated transport"/>
    <property type="evidence" value="ECO:0007669"/>
    <property type="project" value="UniProtKB-ARBA"/>
</dbReference>
<keyword evidence="3" id="KW-0677">Repeat</keyword>
<dbReference type="PANTHER" id="PTHR24270:SF8">
    <property type="entry name" value="LD11117P-RELATED"/>
    <property type="match status" value="1"/>
</dbReference>
<dbReference type="InterPro" id="IPR000276">
    <property type="entry name" value="GPCR_Rhodpsn"/>
</dbReference>
<evidence type="ECO:0000256" key="5">
    <source>
        <dbReference type="ARBA" id="ARBA00023136"/>
    </source>
</evidence>
<feature type="domain" description="EGF-like" evidence="10">
    <location>
        <begin position="945"/>
        <end position="984"/>
    </location>
</feature>
<protein>
    <submittedName>
        <fullName evidence="13">Uncharacterized protein</fullName>
    </submittedName>
</protein>
<reference evidence="13" key="1">
    <citation type="submission" date="2021-02" db="EMBL/GenBank/DDBJ databases">
        <authorList>
            <person name="Nowell W R."/>
        </authorList>
    </citation>
    <scope>NUCLEOTIDE SEQUENCE</scope>
</reference>
<organism evidence="13 15">
    <name type="scientific">Adineta ricciae</name>
    <name type="common">Rotifer</name>
    <dbReference type="NCBI Taxonomy" id="249248"/>
    <lineage>
        <taxon>Eukaryota</taxon>
        <taxon>Metazoa</taxon>
        <taxon>Spiralia</taxon>
        <taxon>Gnathifera</taxon>
        <taxon>Rotifera</taxon>
        <taxon>Eurotatoria</taxon>
        <taxon>Bdelloidea</taxon>
        <taxon>Adinetida</taxon>
        <taxon>Adinetidae</taxon>
        <taxon>Adineta</taxon>
    </lineage>
</organism>
<feature type="disulfide bond" evidence="7">
    <location>
        <begin position="1055"/>
        <end position="1064"/>
    </location>
</feature>
<dbReference type="Gene3D" id="2.10.25.10">
    <property type="entry name" value="Laminin"/>
    <property type="match status" value="2"/>
</dbReference>
<keyword evidence="14" id="KW-1185">Reference proteome</keyword>
<evidence type="ECO:0000259" key="10">
    <source>
        <dbReference type="PROSITE" id="PS50026"/>
    </source>
</evidence>
<feature type="disulfide bond" evidence="7">
    <location>
        <begin position="949"/>
        <end position="959"/>
    </location>
</feature>
<evidence type="ECO:0000256" key="4">
    <source>
        <dbReference type="ARBA" id="ARBA00022989"/>
    </source>
</evidence>
<dbReference type="SMART" id="SM00192">
    <property type="entry name" value="LDLa"/>
    <property type="match status" value="4"/>
</dbReference>
<comment type="subcellular location">
    <subcellularLocation>
        <location evidence="1">Membrane</location>
        <topology evidence="1">Single-pass membrane protein</topology>
    </subcellularLocation>
</comment>
<feature type="transmembrane region" description="Helical" evidence="9">
    <location>
        <begin position="1417"/>
        <end position="1434"/>
    </location>
</feature>
<dbReference type="PROSITE" id="PS01186">
    <property type="entry name" value="EGF_2"/>
    <property type="match status" value="2"/>
</dbReference>
<dbReference type="GO" id="GO:0005886">
    <property type="term" value="C:plasma membrane"/>
    <property type="evidence" value="ECO:0007669"/>
    <property type="project" value="TreeGrafter"/>
</dbReference>
<comment type="caution">
    <text evidence="13">The sequence shown here is derived from an EMBL/GenBank/DDBJ whole genome shotgun (WGS) entry which is preliminary data.</text>
</comment>
<feature type="transmembrane region" description="Helical" evidence="9">
    <location>
        <begin position="1293"/>
        <end position="1320"/>
    </location>
</feature>
<name>A0A815LY99_ADIRI</name>
<feature type="disulfide bond" evidence="8">
    <location>
        <begin position="594"/>
        <end position="612"/>
    </location>
</feature>
<keyword evidence="2 9" id="KW-0812">Transmembrane</keyword>
<feature type="transmembrane region" description="Helical" evidence="9">
    <location>
        <begin position="1332"/>
        <end position="1358"/>
    </location>
</feature>
<dbReference type="SUPFAM" id="SSF81321">
    <property type="entry name" value="Family A G protein-coupled receptor-like"/>
    <property type="match status" value="1"/>
</dbReference>
<feature type="transmembrane region" description="Helical" evidence="9">
    <location>
        <begin position="1378"/>
        <end position="1396"/>
    </location>
</feature>
<dbReference type="Pfam" id="PF00001">
    <property type="entry name" value="7tm_1"/>
    <property type="match status" value="1"/>
</dbReference>
<evidence type="ECO:0000259" key="11">
    <source>
        <dbReference type="PROSITE" id="PS50262"/>
    </source>
</evidence>
<evidence type="ECO:0000313" key="13">
    <source>
        <dbReference type="EMBL" id="CAF1412011.1"/>
    </source>
</evidence>
<dbReference type="InterPro" id="IPR036055">
    <property type="entry name" value="LDL_receptor-like_sf"/>
</dbReference>
<evidence type="ECO:0000256" key="8">
    <source>
        <dbReference type="PROSITE-ProRule" id="PRU00124"/>
    </source>
</evidence>
<dbReference type="EMBL" id="CAJNOJ010000349">
    <property type="protein sequence ID" value="CAF1412011.1"/>
    <property type="molecule type" value="Genomic_DNA"/>
</dbReference>
<dbReference type="GO" id="GO:0004930">
    <property type="term" value="F:G protein-coupled receptor activity"/>
    <property type="evidence" value="ECO:0007669"/>
    <property type="project" value="InterPro"/>
</dbReference>